<gene>
    <name evidence="3" type="ORF">Plec18167_003898</name>
</gene>
<feature type="region of interest" description="Disordered" evidence="1">
    <location>
        <begin position="424"/>
        <end position="491"/>
    </location>
</feature>
<evidence type="ECO:0000313" key="3">
    <source>
        <dbReference type="EMBL" id="KAL1879444.1"/>
    </source>
</evidence>
<feature type="compositionally biased region" description="Basic and acidic residues" evidence="1">
    <location>
        <begin position="152"/>
        <end position="161"/>
    </location>
</feature>
<feature type="region of interest" description="Disordered" evidence="1">
    <location>
        <begin position="1"/>
        <end position="42"/>
    </location>
</feature>
<feature type="compositionally biased region" description="Polar residues" evidence="1">
    <location>
        <begin position="236"/>
        <end position="245"/>
    </location>
</feature>
<feature type="domain" description="OTU" evidence="2">
    <location>
        <begin position="64"/>
        <end position="223"/>
    </location>
</feature>
<feature type="compositionally biased region" description="Basic and acidic residues" evidence="1">
    <location>
        <begin position="368"/>
        <end position="379"/>
    </location>
</feature>
<dbReference type="PROSITE" id="PS50802">
    <property type="entry name" value="OTU"/>
    <property type="match status" value="1"/>
</dbReference>
<sequence length="491" mass="54724">MADVSPSGTRVVPVMAGPKYSPQLPQTPKETPRAIPRQSQPREIQSLWDDPECLKMPCLEALGLYASKTVGDGNCLYRALSDQMYGVFDHFEEIRNRLANHIQTHPEYFMNFMSAMGGERRAPRRAAAAASRSSSSSVTPTPASKEQQIQKFETRVEESRKNGSWGGSEEIQAFCQSYKRDVRVYMDSGIQDFRDVSAPGDEEREVVHIAFHNFYHYSSVRNINGPHTGLPHIPNSKATAHSQTDCGDAVKTNTENEESKDAAATAGPVVDVAMPWKISKIEEGLGGRYDRDTIVEMLQQCRGDIERAFVKLLDEDTSTDSSTKRSSSPATTVTDASSFQSVPPQPQYKQRLRASSRSSSRHSTSSKRSADDSDDEKITRRSRQTRGREQKRRILPNVTVGINLRDENQNDLVSLRLRVSPDVDAERADTAEPATKTDVSPEATKKGENKRNLRPRRSVQSTSADSSSESQQESQKQPQQETTVPKTRRSS</sequence>
<feature type="compositionally biased region" description="Low complexity" evidence="1">
    <location>
        <begin position="458"/>
        <end position="483"/>
    </location>
</feature>
<evidence type="ECO:0000259" key="2">
    <source>
        <dbReference type="PROSITE" id="PS50802"/>
    </source>
</evidence>
<evidence type="ECO:0000256" key="1">
    <source>
        <dbReference type="SAM" id="MobiDB-lite"/>
    </source>
</evidence>
<dbReference type="CDD" id="cd22756">
    <property type="entry name" value="OTU_OTUD3-like"/>
    <property type="match status" value="1"/>
</dbReference>
<evidence type="ECO:0000313" key="4">
    <source>
        <dbReference type="Proteomes" id="UP001583193"/>
    </source>
</evidence>
<feature type="compositionally biased region" description="Polar residues" evidence="1">
    <location>
        <begin position="333"/>
        <end position="342"/>
    </location>
</feature>
<feature type="compositionally biased region" description="Basic residues" evidence="1">
    <location>
        <begin position="380"/>
        <end position="394"/>
    </location>
</feature>
<feature type="region of interest" description="Disordered" evidence="1">
    <location>
        <begin position="235"/>
        <end position="266"/>
    </location>
</feature>
<dbReference type="PANTHER" id="PTHR12419:SF7">
    <property type="entry name" value="OTU DOMAIN-CONTAINING PROTEIN 3"/>
    <property type="match status" value="1"/>
</dbReference>
<organism evidence="3 4">
    <name type="scientific">Paecilomyces lecythidis</name>
    <dbReference type="NCBI Taxonomy" id="3004212"/>
    <lineage>
        <taxon>Eukaryota</taxon>
        <taxon>Fungi</taxon>
        <taxon>Dikarya</taxon>
        <taxon>Ascomycota</taxon>
        <taxon>Pezizomycotina</taxon>
        <taxon>Eurotiomycetes</taxon>
        <taxon>Eurotiomycetidae</taxon>
        <taxon>Eurotiales</taxon>
        <taxon>Thermoascaceae</taxon>
        <taxon>Paecilomyces</taxon>
    </lineage>
</organism>
<dbReference type="InterPro" id="IPR050704">
    <property type="entry name" value="Peptidase_C85-like"/>
</dbReference>
<dbReference type="Pfam" id="PF02338">
    <property type="entry name" value="OTU"/>
    <property type="match status" value="1"/>
</dbReference>
<dbReference type="PANTHER" id="PTHR12419">
    <property type="entry name" value="OTU DOMAIN CONTAINING PROTEIN"/>
    <property type="match status" value="1"/>
</dbReference>
<dbReference type="SUPFAM" id="SSF54001">
    <property type="entry name" value="Cysteine proteinases"/>
    <property type="match status" value="1"/>
</dbReference>
<feature type="compositionally biased region" description="Low complexity" evidence="1">
    <location>
        <begin position="125"/>
        <end position="144"/>
    </location>
</feature>
<accession>A0ABR3XTX9</accession>
<proteinExistence type="predicted"/>
<keyword evidence="4" id="KW-1185">Reference proteome</keyword>
<feature type="region of interest" description="Disordered" evidence="1">
    <location>
        <begin position="120"/>
        <end position="166"/>
    </location>
</feature>
<name>A0ABR3XTX9_9EURO</name>
<dbReference type="InterPro" id="IPR003323">
    <property type="entry name" value="OTU_dom"/>
</dbReference>
<feature type="compositionally biased region" description="Low complexity" evidence="1">
    <location>
        <begin position="319"/>
        <end position="332"/>
    </location>
</feature>
<feature type="region of interest" description="Disordered" evidence="1">
    <location>
        <begin position="315"/>
        <end position="394"/>
    </location>
</feature>
<dbReference type="Gene3D" id="3.90.70.80">
    <property type="match status" value="1"/>
</dbReference>
<reference evidence="3 4" key="1">
    <citation type="journal article" date="2024" name="IMA Fungus">
        <title>IMA Genome - F19 : A genome assembly and annotation guide to empower mycologists, including annotated draft genome sequences of Ceratocystis pirilliformis, Diaporthe australafricana, Fusarium ophioides, Paecilomyces lecythidis, and Sporothrix stenoceras.</title>
        <authorList>
            <person name="Aylward J."/>
            <person name="Wilson A.M."/>
            <person name="Visagie C.M."/>
            <person name="Spraker J."/>
            <person name="Barnes I."/>
            <person name="Buitendag C."/>
            <person name="Ceriani C."/>
            <person name="Del Mar Angel L."/>
            <person name="du Plessis D."/>
            <person name="Fuchs T."/>
            <person name="Gasser K."/>
            <person name="Kramer D."/>
            <person name="Li W."/>
            <person name="Munsamy K."/>
            <person name="Piso A."/>
            <person name="Price J.L."/>
            <person name="Sonnekus B."/>
            <person name="Thomas C."/>
            <person name="van der Nest A."/>
            <person name="van Dijk A."/>
            <person name="van Heerden A."/>
            <person name="van Vuuren N."/>
            <person name="Yilmaz N."/>
            <person name="Duong T.A."/>
            <person name="van der Merwe N.A."/>
            <person name="Wingfield M.J."/>
            <person name="Wingfield B.D."/>
        </authorList>
    </citation>
    <scope>NUCLEOTIDE SEQUENCE [LARGE SCALE GENOMIC DNA]</scope>
    <source>
        <strain evidence="3 4">CMW 18167</strain>
    </source>
</reference>
<comment type="caution">
    <text evidence="3">The sequence shown here is derived from an EMBL/GenBank/DDBJ whole genome shotgun (WGS) entry which is preliminary data.</text>
</comment>
<feature type="compositionally biased region" description="Low complexity" evidence="1">
    <location>
        <begin position="353"/>
        <end position="367"/>
    </location>
</feature>
<dbReference type="Proteomes" id="UP001583193">
    <property type="component" value="Unassembled WGS sequence"/>
</dbReference>
<dbReference type="InterPro" id="IPR038765">
    <property type="entry name" value="Papain-like_cys_pep_sf"/>
</dbReference>
<protein>
    <recommendedName>
        <fullName evidence="2">OTU domain-containing protein</fullName>
    </recommendedName>
</protein>
<dbReference type="EMBL" id="JAVDPF010000010">
    <property type="protein sequence ID" value="KAL1879444.1"/>
    <property type="molecule type" value="Genomic_DNA"/>
</dbReference>